<dbReference type="Proteomes" id="UP000318626">
    <property type="component" value="Chromosome"/>
</dbReference>
<reference evidence="2" key="1">
    <citation type="submission" date="2019-02" db="EMBL/GenBank/DDBJ databases">
        <title>Deep-cultivation of Planctomycetes and their phenomic and genomic characterization uncovers novel biology.</title>
        <authorList>
            <person name="Wiegand S."/>
            <person name="Jogler M."/>
            <person name="Boedeker C."/>
            <person name="Pinto D."/>
            <person name="Vollmers J."/>
            <person name="Rivas-Marin E."/>
            <person name="Kohn T."/>
            <person name="Peeters S.H."/>
            <person name="Heuer A."/>
            <person name="Rast P."/>
            <person name="Oberbeckmann S."/>
            <person name="Bunk B."/>
            <person name="Jeske O."/>
            <person name="Meyerdierks A."/>
            <person name="Storesund J.E."/>
            <person name="Kallscheuer N."/>
            <person name="Luecker S."/>
            <person name="Lage O.M."/>
            <person name="Pohl T."/>
            <person name="Merkel B.J."/>
            <person name="Hornburger P."/>
            <person name="Mueller R.-W."/>
            <person name="Bruemmer F."/>
            <person name="Labrenz M."/>
            <person name="Spormann A.M."/>
            <person name="Op den Camp H."/>
            <person name="Overmann J."/>
            <person name="Amann R."/>
            <person name="Jetten M.S.M."/>
            <person name="Mascher T."/>
            <person name="Medema M.H."/>
            <person name="Devos D.P."/>
            <person name="Kaster A.-K."/>
            <person name="Ovreas L."/>
            <person name="Rohde M."/>
            <person name="Galperin M.Y."/>
            <person name="Jogler C."/>
        </authorList>
    </citation>
    <scope>NUCLEOTIDE SEQUENCE [LARGE SCALE GENOMIC DNA]</scope>
    <source>
        <strain evidence="2">Pan97</strain>
    </source>
</reference>
<dbReference type="RefSeq" id="WP_144969739.1">
    <property type="nucleotide sequence ID" value="NZ_CP036289.1"/>
</dbReference>
<gene>
    <name evidence="1" type="ORF">Pan97_01130</name>
</gene>
<keyword evidence="1" id="KW-0808">Transferase</keyword>
<evidence type="ECO:0000313" key="2">
    <source>
        <dbReference type="Proteomes" id="UP000318626"/>
    </source>
</evidence>
<keyword evidence="1" id="KW-0282">Flagellum</keyword>
<keyword evidence="1" id="KW-0966">Cell projection</keyword>
<accession>A0A518C1P3</accession>
<name>A0A518C1P3_9BACT</name>
<protein>
    <submittedName>
        <fullName evidence="1">Flagellin N-methylase</fullName>
    </submittedName>
</protein>
<evidence type="ECO:0000313" key="1">
    <source>
        <dbReference type="EMBL" id="QDU73146.1"/>
    </source>
</evidence>
<keyword evidence="1" id="KW-0489">Methyltransferase</keyword>
<keyword evidence="1" id="KW-0969">Cilium</keyword>
<sequence length="144" mass="17118">MIQKKVRREDLGPDENLCEYCTAKCCRYFALPIETPTEFADFEFIRWYLLHEGASVFLDDDVWYLLVHTTCKHLLDDHRCGIYETRPQICRDYTTEACEYDDDWCYEKYFETPEQIWEYAEATTPRRPGQSLRSAKPPVLPILG</sequence>
<proteinExistence type="predicted"/>
<dbReference type="Pfam" id="PF03692">
    <property type="entry name" value="CxxCxxCC"/>
    <property type="match status" value="1"/>
</dbReference>
<keyword evidence="2" id="KW-1185">Reference proteome</keyword>
<dbReference type="GO" id="GO:0032259">
    <property type="term" value="P:methylation"/>
    <property type="evidence" value="ECO:0007669"/>
    <property type="project" value="UniProtKB-KW"/>
</dbReference>
<dbReference type="OrthoDB" id="71604at2"/>
<dbReference type="InterPro" id="IPR005358">
    <property type="entry name" value="Puta_zinc/iron-chelating_dom"/>
</dbReference>
<organism evidence="1 2">
    <name type="scientific">Bremerella volcania</name>
    <dbReference type="NCBI Taxonomy" id="2527984"/>
    <lineage>
        <taxon>Bacteria</taxon>
        <taxon>Pseudomonadati</taxon>
        <taxon>Planctomycetota</taxon>
        <taxon>Planctomycetia</taxon>
        <taxon>Pirellulales</taxon>
        <taxon>Pirellulaceae</taxon>
        <taxon>Bremerella</taxon>
    </lineage>
</organism>
<dbReference type="GO" id="GO:0008168">
    <property type="term" value="F:methyltransferase activity"/>
    <property type="evidence" value="ECO:0007669"/>
    <property type="project" value="UniProtKB-KW"/>
</dbReference>
<dbReference type="AlphaFoldDB" id="A0A518C1P3"/>
<dbReference type="EMBL" id="CP036289">
    <property type="protein sequence ID" value="QDU73146.1"/>
    <property type="molecule type" value="Genomic_DNA"/>
</dbReference>
<dbReference type="KEGG" id="bvo:Pan97_01130"/>